<dbReference type="Proteomes" id="UP000178870">
    <property type="component" value="Unassembled WGS sequence"/>
</dbReference>
<evidence type="ECO:0000256" key="1">
    <source>
        <dbReference type="ARBA" id="ARBA00004141"/>
    </source>
</evidence>
<reference evidence="6 7" key="1">
    <citation type="journal article" date="2016" name="Nat. Commun.">
        <title>Thousands of microbial genomes shed light on interconnected biogeochemical processes in an aquifer system.</title>
        <authorList>
            <person name="Anantharaman K."/>
            <person name="Brown C.T."/>
            <person name="Hug L.A."/>
            <person name="Sharon I."/>
            <person name="Castelle C.J."/>
            <person name="Probst A.J."/>
            <person name="Thomas B.C."/>
            <person name="Singh A."/>
            <person name="Wilkins M.J."/>
            <person name="Karaoz U."/>
            <person name="Brodie E.L."/>
            <person name="Williams K.H."/>
            <person name="Hubbard S.S."/>
            <person name="Banfield J.F."/>
        </authorList>
    </citation>
    <scope>NUCLEOTIDE SEQUENCE [LARGE SCALE GENOMIC DNA]</scope>
</reference>
<feature type="transmembrane region" description="Helical" evidence="5">
    <location>
        <begin position="38"/>
        <end position="58"/>
    </location>
</feature>
<name>A0A1F7YZ80_9BACT</name>
<dbReference type="InterPro" id="IPR019109">
    <property type="entry name" value="MamF_MmsF"/>
</dbReference>
<feature type="transmembrane region" description="Helical" evidence="5">
    <location>
        <begin position="12"/>
        <end position="31"/>
    </location>
</feature>
<sequence length="106" mass="11727">MAETGTGLKKETAAALSYVVGPITGIVMLLLEKNDYVRFHAMQSIVVLGGLALIQWLLGVTAVFAVFIPLTTLVGFILWLVLIYKALQGERWKVPYVSKYTDKLLK</sequence>
<dbReference type="PANTHER" id="PTHR36460:SF1">
    <property type="entry name" value="UPF0132 DOMAIN PROTEIN (AFU_ORTHOLOGUE AFUA_3G10255)"/>
    <property type="match status" value="1"/>
</dbReference>
<protein>
    <recommendedName>
        <fullName evidence="8">DUF4870 domain-containing protein</fullName>
    </recommendedName>
</protein>
<organism evidence="6 7">
    <name type="scientific">Candidatus Woesebacteria bacterium RIFCSPHIGHO2_01_FULL_44_21</name>
    <dbReference type="NCBI Taxonomy" id="1802503"/>
    <lineage>
        <taxon>Bacteria</taxon>
        <taxon>Candidatus Woeseibacteriota</taxon>
    </lineage>
</organism>
<dbReference type="Pfam" id="PF09685">
    <property type="entry name" value="MamF_MmsF"/>
    <property type="match status" value="1"/>
</dbReference>
<keyword evidence="4 5" id="KW-0472">Membrane</keyword>
<dbReference type="AlphaFoldDB" id="A0A1F7YZ80"/>
<evidence type="ECO:0000313" key="6">
    <source>
        <dbReference type="EMBL" id="OGM32530.1"/>
    </source>
</evidence>
<keyword evidence="3 5" id="KW-1133">Transmembrane helix</keyword>
<evidence type="ECO:0000256" key="5">
    <source>
        <dbReference type="SAM" id="Phobius"/>
    </source>
</evidence>
<evidence type="ECO:0000256" key="2">
    <source>
        <dbReference type="ARBA" id="ARBA00022692"/>
    </source>
</evidence>
<keyword evidence="2 5" id="KW-0812">Transmembrane</keyword>
<evidence type="ECO:0000256" key="4">
    <source>
        <dbReference type="ARBA" id="ARBA00023136"/>
    </source>
</evidence>
<comment type="subcellular location">
    <subcellularLocation>
        <location evidence="1">Membrane</location>
        <topology evidence="1">Multi-pass membrane protein</topology>
    </subcellularLocation>
</comment>
<accession>A0A1F7YZ80</accession>
<feature type="transmembrane region" description="Helical" evidence="5">
    <location>
        <begin position="64"/>
        <end position="84"/>
    </location>
</feature>
<comment type="caution">
    <text evidence="6">The sequence shown here is derived from an EMBL/GenBank/DDBJ whole genome shotgun (WGS) entry which is preliminary data.</text>
</comment>
<gene>
    <name evidence="6" type="ORF">A2803_03305</name>
</gene>
<evidence type="ECO:0000256" key="3">
    <source>
        <dbReference type="ARBA" id="ARBA00022989"/>
    </source>
</evidence>
<dbReference type="EMBL" id="MGGP01000014">
    <property type="protein sequence ID" value="OGM32530.1"/>
    <property type="molecule type" value="Genomic_DNA"/>
</dbReference>
<proteinExistence type="predicted"/>
<dbReference type="PANTHER" id="PTHR36460">
    <property type="entry name" value="UPF0132 DOMAIN PROTEIN (AFU_ORTHOLOGUE AFUA_3G10255)"/>
    <property type="match status" value="1"/>
</dbReference>
<dbReference type="GO" id="GO:0016020">
    <property type="term" value="C:membrane"/>
    <property type="evidence" value="ECO:0007669"/>
    <property type="project" value="UniProtKB-SubCell"/>
</dbReference>
<evidence type="ECO:0008006" key="8">
    <source>
        <dbReference type="Google" id="ProtNLM"/>
    </source>
</evidence>
<evidence type="ECO:0000313" key="7">
    <source>
        <dbReference type="Proteomes" id="UP000178870"/>
    </source>
</evidence>